<proteinExistence type="inferred from homology"/>
<keyword evidence="2" id="KW-0472">Membrane</keyword>
<evidence type="ECO:0000256" key="1">
    <source>
        <dbReference type="ARBA" id="ARBA00010236"/>
    </source>
</evidence>
<accession>A0AAD9JSI5</accession>
<comment type="caution">
    <text evidence="3">The sequence shown here is derived from an EMBL/GenBank/DDBJ whole genome shotgun (WGS) entry which is preliminary data.</text>
</comment>
<dbReference type="EMBL" id="JAODUP010000175">
    <property type="protein sequence ID" value="KAK2158177.1"/>
    <property type="molecule type" value="Genomic_DNA"/>
</dbReference>
<reference evidence="3" key="1">
    <citation type="journal article" date="2023" name="Mol. Biol. Evol.">
        <title>Third-Generation Sequencing Reveals the Adaptive Role of the Epigenome in Three Deep-Sea Polychaetes.</title>
        <authorList>
            <person name="Perez M."/>
            <person name="Aroh O."/>
            <person name="Sun Y."/>
            <person name="Lan Y."/>
            <person name="Juniper S.K."/>
            <person name="Young C.R."/>
            <person name="Angers B."/>
            <person name="Qian P.Y."/>
        </authorList>
    </citation>
    <scope>NUCLEOTIDE SEQUENCE</scope>
    <source>
        <strain evidence="3">P08H-3</strain>
    </source>
</reference>
<keyword evidence="2" id="KW-1133">Transmembrane helix</keyword>
<dbReference type="InterPro" id="IPR027417">
    <property type="entry name" value="P-loop_NTPase"/>
</dbReference>
<dbReference type="PANTHER" id="PTHR45964:SF5">
    <property type="entry name" value="WSCD FAMILY MEMBER CG9164"/>
    <property type="match status" value="1"/>
</dbReference>
<dbReference type="SUPFAM" id="SSF52540">
    <property type="entry name" value="P-loop containing nucleoside triphosphate hydrolases"/>
    <property type="match status" value="1"/>
</dbReference>
<protein>
    <recommendedName>
        <fullName evidence="5">Sulfotransferase domain-containing protein</fullName>
    </recommendedName>
</protein>
<keyword evidence="2" id="KW-0812">Transmembrane</keyword>
<dbReference type="Gene3D" id="3.40.50.300">
    <property type="entry name" value="P-loop containing nucleotide triphosphate hydrolases"/>
    <property type="match status" value="1"/>
</dbReference>
<dbReference type="Proteomes" id="UP001208570">
    <property type="component" value="Unassembled WGS sequence"/>
</dbReference>
<name>A0AAD9JSI5_9ANNE</name>
<feature type="transmembrane region" description="Helical" evidence="2">
    <location>
        <begin position="12"/>
        <end position="31"/>
    </location>
</feature>
<evidence type="ECO:0008006" key="5">
    <source>
        <dbReference type="Google" id="ProtNLM"/>
    </source>
</evidence>
<keyword evidence="4" id="KW-1185">Reference proteome</keyword>
<dbReference type="PANTHER" id="PTHR45964">
    <property type="entry name" value="WSCD FAMILY MEMBER CG9164"/>
    <property type="match status" value="1"/>
</dbReference>
<evidence type="ECO:0000313" key="4">
    <source>
        <dbReference type="Proteomes" id="UP001208570"/>
    </source>
</evidence>
<gene>
    <name evidence="3" type="ORF">LSH36_175g04047</name>
</gene>
<dbReference type="AlphaFoldDB" id="A0AAD9JSI5"/>
<dbReference type="InterPro" id="IPR051589">
    <property type="entry name" value="Sialate-O-sulfotransferase"/>
</dbReference>
<organism evidence="3 4">
    <name type="scientific">Paralvinella palmiformis</name>
    <dbReference type="NCBI Taxonomy" id="53620"/>
    <lineage>
        <taxon>Eukaryota</taxon>
        <taxon>Metazoa</taxon>
        <taxon>Spiralia</taxon>
        <taxon>Lophotrochozoa</taxon>
        <taxon>Annelida</taxon>
        <taxon>Polychaeta</taxon>
        <taxon>Sedentaria</taxon>
        <taxon>Canalipalpata</taxon>
        <taxon>Terebellida</taxon>
        <taxon>Terebelliformia</taxon>
        <taxon>Alvinellidae</taxon>
        <taxon>Paralvinella</taxon>
    </lineage>
</organism>
<sequence>MTVIRWRYKNIFILLAVVTSAYILVSLKHVIFHEGIMELIFGEDTEGPCNKRVRHLDDNLAKKWPIIGILGPPGSGVVWLRYLIEQLTGIYTGSVDTEYGHLFIAEGQTKKVVAVMAHDISVLPHMKAGIVLYRHMKDTVRSQYAAKHGPGAVLEAPMEAYYAGKEWEMFAMDQGKIWAERYHDYIRYGKPLMIINYDDLSDPDQVKRQLLHISHFVHVPIRQSVLDCLVERISDVDLHPDVKPQALRHGFNPFELLPVSKQQMLLKLENYTEKMVIQTKEGFLPRIHV</sequence>
<evidence type="ECO:0000313" key="3">
    <source>
        <dbReference type="EMBL" id="KAK2158177.1"/>
    </source>
</evidence>
<evidence type="ECO:0000256" key="2">
    <source>
        <dbReference type="SAM" id="Phobius"/>
    </source>
</evidence>
<comment type="similarity">
    <text evidence="1">Belongs to the WSCD family.</text>
</comment>